<feature type="transmembrane region" description="Helical" evidence="1">
    <location>
        <begin position="35"/>
        <end position="55"/>
    </location>
</feature>
<accession>A0ABW8JLT8</accession>
<dbReference type="EMBL" id="JADIKJ010000024">
    <property type="protein sequence ID" value="MFK2902089.1"/>
    <property type="molecule type" value="Genomic_DNA"/>
</dbReference>
<dbReference type="Proteomes" id="UP001620461">
    <property type="component" value="Unassembled WGS sequence"/>
</dbReference>
<protein>
    <submittedName>
        <fullName evidence="2">DUF1453 domain-containing protein</fullName>
    </submittedName>
</protein>
<keyword evidence="1" id="KW-0812">Transmembrane</keyword>
<dbReference type="Pfam" id="PF07301">
    <property type="entry name" value="DUF1453"/>
    <property type="match status" value="1"/>
</dbReference>
<proteinExistence type="predicted"/>
<comment type="caution">
    <text evidence="2">The sequence shown here is derived from an EMBL/GenBank/DDBJ whole genome shotgun (WGS) entry which is preliminary data.</text>
</comment>
<evidence type="ECO:0000313" key="3">
    <source>
        <dbReference type="Proteomes" id="UP001620461"/>
    </source>
</evidence>
<feature type="transmembrane region" description="Helical" evidence="1">
    <location>
        <begin position="100"/>
        <end position="118"/>
    </location>
</feature>
<organism evidence="2 3">
    <name type="scientific">Dyella jejuensis</name>
    <dbReference type="NCBI Taxonomy" id="1432009"/>
    <lineage>
        <taxon>Bacteria</taxon>
        <taxon>Pseudomonadati</taxon>
        <taxon>Pseudomonadota</taxon>
        <taxon>Gammaproteobacteria</taxon>
        <taxon>Lysobacterales</taxon>
        <taxon>Rhodanobacteraceae</taxon>
        <taxon>Dyella</taxon>
    </lineage>
</organism>
<feature type="transmembrane region" description="Helical" evidence="1">
    <location>
        <begin position="146"/>
        <end position="167"/>
    </location>
</feature>
<feature type="transmembrane region" description="Helical" evidence="1">
    <location>
        <begin position="61"/>
        <end position="80"/>
    </location>
</feature>
<sequence length="179" mass="19766">MAPSITMPLIMVPLMALAVWRRVRNQFGLQPIRPWKMVARVVFFAVFGIAIGLYAMRDTQLLAGLGGGLLVGAGLGLLGLRLSRFELHPVKGDCYVPNPYIGAVVIVLFLGRLVWRFAMLSPQWRDPMGTTSPIRGPELGQSPLTLALSGLVVGYYVCYFAGLLIHYQRIVRSRPRQSA</sequence>
<reference evidence="2 3" key="1">
    <citation type="submission" date="2020-10" db="EMBL/GenBank/DDBJ databases">
        <title>Phylogeny of dyella-like bacteria.</title>
        <authorList>
            <person name="Fu J."/>
        </authorList>
    </citation>
    <scope>NUCLEOTIDE SEQUENCE [LARGE SCALE GENOMIC DNA]</scope>
    <source>
        <strain evidence="2 3">JP1</strain>
    </source>
</reference>
<dbReference type="RefSeq" id="WP_404549105.1">
    <property type="nucleotide sequence ID" value="NZ_JADIKJ010000024.1"/>
</dbReference>
<feature type="transmembrane region" description="Helical" evidence="1">
    <location>
        <begin position="6"/>
        <end position="23"/>
    </location>
</feature>
<keyword evidence="1" id="KW-0472">Membrane</keyword>
<evidence type="ECO:0000256" key="1">
    <source>
        <dbReference type="SAM" id="Phobius"/>
    </source>
</evidence>
<evidence type="ECO:0000313" key="2">
    <source>
        <dbReference type="EMBL" id="MFK2902089.1"/>
    </source>
</evidence>
<keyword evidence="1" id="KW-1133">Transmembrane helix</keyword>
<keyword evidence="3" id="KW-1185">Reference proteome</keyword>
<name>A0ABW8JLT8_9GAMM</name>
<gene>
    <name evidence="2" type="ORF">ISP15_17265</name>
</gene>
<dbReference type="InterPro" id="IPR058247">
    <property type="entry name" value="DUF1453"/>
</dbReference>